<dbReference type="PANTHER" id="PTHR40980">
    <property type="entry name" value="PLUG DOMAIN-CONTAINING PROTEIN"/>
    <property type="match status" value="1"/>
</dbReference>
<dbReference type="Gene3D" id="2.40.170.20">
    <property type="entry name" value="TonB-dependent receptor, beta-barrel domain"/>
    <property type="match status" value="1"/>
</dbReference>
<sequence>MFEFFVNHSKYMIRIYPPLLITLLFLSTNSLFAQYSLKGKLVTEANNPVAFANVILLDSQDSTTVYKGVISEDNGEFSFEEVASNEYLLKVSFVGYEEYLQEISLNSDKKIKRITLKEVASNLDEVTIKTRKPKITRSIDRITFDVENSTLSSGSSWDILRQTPGVIMSQDQLQVRNSNVTVYINDRKVQLTADELQTLLQSYSAENIKSVEVIINPPARYDAEGGAILNINTTSAISPGYKGSIEGAYTQGIVPKYQMGTSHYWKGDKLNVFANYTYSPRKEIKRDNSYINFPSDFEADQRWQTDFERVTRSQAHNANIILDYDFDEKNKLSFSSNLLFSPDKTFNNSVRTDIATQANTSFSNFLTDSDVTTDDSNIALDLSYTHSFENGGTISAGAHFTKFDQERDQMVETNYFSGNGEMVNSIAFNTEAIQDINIFTAQIDLSTSLGETTFESGLKLSSIDSESGIDFFDAESLENLYDNLSDEFHYDEKVYAAYASASREWEKWSAKLGLRGEYTDLLGMSFSTDKLNTQEYFELFPTAYLQYRASDNHSFTLDYSRRIERPRYESLNPFRYFLNENDFNAGNPNLRAAIGNNFNLNYSLMGRYFFDLYYRDNGKSPASLAFQDNQNLTIRRMQANLLESKGYGLDVTHGRSVTGWWYTQLYASLFHEENTFLAVESNNVEVTNEIDAVFAQFYNAFTLSQDGTFSGNLSFTYVSDFIAGSYNFDPFSTLSIGLRKALWNNRAELSLNINDIFNNTNTRLTSQYLNQDNSFFAREEMRYVRVGFKYNFGNFRLEDNQRSIDAAERDRL</sequence>
<evidence type="ECO:0000256" key="3">
    <source>
        <dbReference type="ARBA" id="ARBA00023237"/>
    </source>
</evidence>
<dbReference type="GO" id="GO:0009279">
    <property type="term" value="C:cell outer membrane"/>
    <property type="evidence" value="ECO:0007669"/>
    <property type="project" value="UniProtKB-SubCell"/>
</dbReference>
<dbReference type="STRING" id="241145.SAMN05660776_1564"/>
<dbReference type="InterPro" id="IPR008969">
    <property type="entry name" value="CarboxyPept-like_regulatory"/>
</dbReference>
<reference evidence="6" key="1">
    <citation type="submission" date="2017-02" db="EMBL/GenBank/DDBJ databases">
        <authorList>
            <person name="Varghese N."/>
            <person name="Submissions S."/>
        </authorList>
    </citation>
    <scope>NUCLEOTIDE SEQUENCE [LARGE SCALE GENOMIC DNA]</scope>
    <source>
        <strain evidence="6">DSM 23405</strain>
    </source>
</reference>
<comment type="subcellular location">
    <subcellularLocation>
        <location evidence="1">Cell outer membrane</location>
    </subcellularLocation>
</comment>
<dbReference type="Proteomes" id="UP000190230">
    <property type="component" value="Unassembled WGS sequence"/>
</dbReference>
<keyword evidence="2" id="KW-0472">Membrane</keyword>
<dbReference type="Gene3D" id="2.60.40.1120">
    <property type="entry name" value="Carboxypeptidase-like, regulatory domain"/>
    <property type="match status" value="1"/>
</dbReference>
<name>A0A1T5BX45_9FLAO</name>
<gene>
    <name evidence="5" type="ORF">SAMN05660776_1564</name>
</gene>
<protein>
    <submittedName>
        <fullName evidence="5">Outer membrane receptor proteins, mostly Fe transport</fullName>
    </submittedName>
</protein>
<proteinExistence type="predicted"/>
<dbReference type="Pfam" id="PF13715">
    <property type="entry name" value="CarbopepD_reg_2"/>
    <property type="match status" value="1"/>
</dbReference>
<keyword evidence="5" id="KW-0675">Receptor</keyword>
<keyword evidence="3" id="KW-0998">Cell outer membrane</keyword>
<dbReference type="InterPro" id="IPR041700">
    <property type="entry name" value="OMP_b-brl_3"/>
</dbReference>
<evidence type="ECO:0000313" key="5">
    <source>
        <dbReference type="EMBL" id="SKB51697.1"/>
    </source>
</evidence>
<keyword evidence="6" id="KW-1185">Reference proteome</keyword>
<feature type="domain" description="Outer membrane protein beta-barrel" evidence="4">
    <location>
        <begin position="386"/>
        <end position="790"/>
    </location>
</feature>
<evidence type="ECO:0000259" key="4">
    <source>
        <dbReference type="Pfam" id="PF14905"/>
    </source>
</evidence>
<evidence type="ECO:0000313" key="6">
    <source>
        <dbReference type="Proteomes" id="UP000190230"/>
    </source>
</evidence>
<organism evidence="5 6">
    <name type="scientific">Salegentibacter holothuriorum</name>
    <dbReference type="NCBI Taxonomy" id="241145"/>
    <lineage>
        <taxon>Bacteria</taxon>
        <taxon>Pseudomonadati</taxon>
        <taxon>Bacteroidota</taxon>
        <taxon>Flavobacteriia</taxon>
        <taxon>Flavobacteriales</taxon>
        <taxon>Flavobacteriaceae</taxon>
        <taxon>Salegentibacter</taxon>
    </lineage>
</organism>
<dbReference type="SUPFAM" id="SSF56935">
    <property type="entry name" value="Porins"/>
    <property type="match status" value="1"/>
</dbReference>
<dbReference type="EMBL" id="FUYY01000002">
    <property type="protein sequence ID" value="SKB51697.1"/>
    <property type="molecule type" value="Genomic_DNA"/>
</dbReference>
<evidence type="ECO:0000256" key="2">
    <source>
        <dbReference type="ARBA" id="ARBA00023136"/>
    </source>
</evidence>
<dbReference type="AlphaFoldDB" id="A0A1T5BX45"/>
<dbReference type="PANTHER" id="PTHR40980:SF4">
    <property type="entry name" value="TONB-DEPENDENT RECEPTOR-LIKE BETA-BARREL DOMAIN-CONTAINING PROTEIN"/>
    <property type="match status" value="1"/>
</dbReference>
<evidence type="ECO:0000256" key="1">
    <source>
        <dbReference type="ARBA" id="ARBA00004442"/>
    </source>
</evidence>
<dbReference type="InterPro" id="IPR036942">
    <property type="entry name" value="Beta-barrel_TonB_sf"/>
</dbReference>
<dbReference type="SUPFAM" id="SSF49464">
    <property type="entry name" value="Carboxypeptidase regulatory domain-like"/>
    <property type="match status" value="1"/>
</dbReference>
<dbReference type="Pfam" id="PF14905">
    <property type="entry name" value="OMP_b-brl_3"/>
    <property type="match status" value="1"/>
</dbReference>
<accession>A0A1T5BX45</accession>